<organism evidence="2 3">
    <name type="scientific">Colletotrichum godetiae</name>
    <dbReference type="NCBI Taxonomy" id="1209918"/>
    <lineage>
        <taxon>Eukaryota</taxon>
        <taxon>Fungi</taxon>
        <taxon>Dikarya</taxon>
        <taxon>Ascomycota</taxon>
        <taxon>Pezizomycotina</taxon>
        <taxon>Sordariomycetes</taxon>
        <taxon>Hypocreomycetidae</taxon>
        <taxon>Glomerellales</taxon>
        <taxon>Glomerellaceae</taxon>
        <taxon>Colletotrichum</taxon>
        <taxon>Colletotrichum acutatum species complex</taxon>
    </lineage>
</organism>
<keyword evidence="1" id="KW-0812">Transmembrane</keyword>
<dbReference type="Proteomes" id="UP001224890">
    <property type="component" value="Unassembled WGS sequence"/>
</dbReference>
<keyword evidence="1" id="KW-1133">Transmembrane helix</keyword>
<feature type="transmembrane region" description="Helical" evidence="1">
    <location>
        <begin position="20"/>
        <end position="42"/>
    </location>
</feature>
<sequence>MVQPTLSLPTFLAANSIVEATVAVTHIRVFLIPVGLSLAVALPVPKKSTRSSVFRTKQVGLLYSKEMVQKPTKTRCKWYRPCRHYESIC</sequence>
<gene>
    <name evidence="2" type="ORF">BDP55DRAFT_672482</name>
</gene>
<evidence type="ECO:0000313" key="3">
    <source>
        <dbReference type="Proteomes" id="UP001224890"/>
    </source>
</evidence>
<keyword evidence="1" id="KW-0472">Membrane</keyword>
<comment type="caution">
    <text evidence="2">The sequence shown here is derived from an EMBL/GenBank/DDBJ whole genome shotgun (WGS) entry which is preliminary data.</text>
</comment>
<protein>
    <submittedName>
        <fullName evidence="2">Uncharacterized protein</fullName>
    </submittedName>
</protein>
<dbReference type="GeneID" id="85460061"/>
<accession>A0AAJ0AF46</accession>
<evidence type="ECO:0000313" key="2">
    <source>
        <dbReference type="EMBL" id="KAK1672753.1"/>
    </source>
</evidence>
<name>A0AAJ0AF46_9PEZI</name>
<proteinExistence type="predicted"/>
<keyword evidence="3" id="KW-1185">Reference proteome</keyword>
<reference evidence="2" key="1">
    <citation type="submission" date="2021-06" db="EMBL/GenBank/DDBJ databases">
        <title>Comparative genomics, transcriptomics and evolutionary studies reveal genomic signatures of adaptation to plant cell wall in hemibiotrophic fungi.</title>
        <authorList>
            <consortium name="DOE Joint Genome Institute"/>
            <person name="Baroncelli R."/>
            <person name="Diaz J.F."/>
            <person name="Benocci T."/>
            <person name="Peng M."/>
            <person name="Battaglia E."/>
            <person name="Haridas S."/>
            <person name="Andreopoulos W."/>
            <person name="Labutti K."/>
            <person name="Pangilinan J."/>
            <person name="Floch G.L."/>
            <person name="Makela M.R."/>
            <person name="Henrissat B."/>
            <person name="Grigoriev I.V."/>
            <person name="Crouch J.A."/>
            <person name="De Vries R.P."/>
            <person name="Sukno S.A."/>
            <person name="Thon M.R."/>
        </authorList>
    </citation>
    <scope>NUCLEOTIDE SEQUENCE</scope>
    <source>
        <strain evidence="2">CBS 193.32</strain>
    </source>
</reference>
<dbReference type="RefSeq" id="XP_060426756.1">
    <property type="nucleotide sequence ID" value="XM_060575535.1"/>
</dbReference>
<dbReference type="AlphaFoldDB" id="A0AAJ0AF46"/>
<evidence type="ECO:0000256" key="1">
    <source>
        <dbReference type="SAM" id="Phobius"/>
    </source>
</evidence>
<dbReference type="EMBL" id="JAHMHR010000036">
    <property type="protein sequence ID" value="KAK1672753.1"/>
    <property type="molecule type" value="Genomic_DNA"/>
</dbReference>